<comment type="function">
    <text evidence="5">Small GTPase required for proper localization of RNA polymerase II and III (RNAPII and RNAPIII). May act at an RNAP assembly step prior to nuclear import.</text>
</comment>
<dbReference type="SUPFAM" id="SSF52540">
    <property type="entry name" value="P-loop containing nucleoside triphosphate hydrolases"/>
    <property type="match status" value="1"/>
</dbReference>
<dbReference type="PANTHER" id="PTHR21231">
    <property type="entry name" value="XPA-BINDING PROTEIN 1-RELATED"/>
    <property type="match status" value="1"/>
</dbReference>
<evidence type="ECO:0000313" key="6">
    <source>
        <dbReference type="EMBL" id="NDJ94232.1"/>
    </source>
</evidence>
<comment type="subunit">
    <text evidence="5">Binds to RNA polymerase II (RNAPII).</text>
</comment>
<dbReference type="InterPro" id="IPR004130">
    <property type="entry name" value="Gpn"/>
</dbReference>
<accession>A0A6G3MJK9</accession>
<keyword evidence="4 5" id="KW-0342">GTP-binding</keyword>
<comment type="similarity">
    <text evidence="1 5">Belongs to the GPN-loop GTPase family.</text>
</comment>
<evidence type="ECO:0000256" key="3">
    <source>
        <dbReference type="ARBA" id="ARBA00022801"/>
    </source>
</evidence>
<keyword evidence="2 5" id="KW-0547">Nucleotide-binding</keyword>
<organism evidence="6">
    <name type="scientific">Henneguya salminicola</name>
    <name type="common">Myxosporean</name>
    <dbReference type="NCBI Taxonomy" id="69463"/>
    <lineage>
        <taxon>Eukaryota</taxon>
        <taxon>Metazoa</taxon>
        <taxon>Cnidaria</taxon>
        <taxon>Myxozoa</taxon>
        <taxon>Myxosporea</taxon>
        <taxon>Bivalvulida</taxon>
        <taxon>Platysporina</taxon>
        <taxon>Myxobolidae</taxon>
        <taxon>Henneguya</taxon>
    </lineage>
</organism>
<reference evidence="6" key="1">
    <citation type="submission" date="2018-11" db="EMBL/GenBank/DDBJ databases">
        <title>Henneguya salminicola genome and transcriptome.</title>
        <authorList>
            <person name="Yahalomi D."/>
            <person name="Atkinson S.D."/>
            <person name="Neuhof M."/>
            <person name="Chang E.S."/>
            <person name="Philippe H."/>
            <person name="Cartwright P."/>
            <person name="Bartholomew J.L."/>
            <person name="Huchon D."/>
        </authorList>
    </citation>
    <scope>NUCLEOTIDE SEQUENCE</scope>
    <source>
        <strain evidence="6">Hz1</strain>
        <tissue evidence="6">Whole</tissue>
    </source>
</reference>
<dbReference type="GO" id="GO:0005737">
    <property type="term" value="C:cytoplasm"/>
    <property type="evidence" value="ECO:0007669"/>
    <property type="project" value="TreeGrafter"/>
</dbReference>
<dbReference type="AlphaFoldDB" id="A0A6G3MJK9"/>
<proteinExistence type="inferred from homology"/>
<dbReference type="Pfam" id="PF03029">
    <property type="entry name" value="ATP_bind_1"/>
    <property type="match status" value="1"/>
</dbReference>
<sequence>MEVKYGQVVVGAPGCGKTIYCKALLKYLIESTRNSIIVNLDPANDIAYEECTIDIRNLITVENVMERYKFGPNGALLYCMQHLLDNKDWLITELLKYTNHYIIFDCPGQSELYSTDNSLKNLLHYFSQQNYRV</sequence>
<dbReference type="InterPro" id="IPR027417">
    <property type="entry name" value="P-loop_NTPase"/>
</dbReference>
<dbReference type="GO" id="GO:0005525">
    <property type="term" value="F:GTP binding"/>
    <property type="evidence" value="ECO:0007669"/>
    <property type="project" value="UniProtKB-KW"/>
</dbReference>
<dbReference type="GO" id="GO:0003924">
    <property type="term" value="F:GTPase activity"/>
    <property type="evidence" value="ECO:0007669"/>
    <property type="project" value="TreeGrafter"/>
</dbReference>
<dbReference type="PANTHER" id="PTHR21231:SF3">
    <property type="entry name" value="GPN-LOOP GTPASE 2"/>
    <property type="match status" value="1"/>
</dbReference>
<dbReference type="EMBL" id="GHBP01007248">
    <property type="protein sequence ID" value="NDJ94232.1"/>
    <property type="molecule type" value="Transcribed_RNA"/>
</dbReference>
<evidence type="ECO:0000256" key="5">
    <source>
        <dbReference type="RuleBase" id="RU365059"/>
    </source>
</evidence>
<evidence type="ECO:0000256" key="4">
    <source>
        <dbReference type="ARBA" id="ARBA00023134"/>
    </source>
</evidence>
<dbReference type="Gene3D" id="3.40.50.300">
    <property type="entry name" value="P-loop containing nucleotide triphosphate hydrolases"/>
    <property type="match status" value="1"/>
</dbReference>
<evidence type="ECO:0000256" key="1">
    <source>
        <dbReference type="ARBA" id="ARBA00005290"/>
    </source>
</evidence>
<protein>
    <recommendedName>
        <fullName evidence="5">GPN-loop GTPase 2</fullName>
    </recommendedName>
</protein>
<keyword evidence="3 5" id="KW-0378">Hydrolase</keyword>
<evidence type="ECO:0000256" key="2">
    <source>
        <dbReference type="ARBA" id="ARBA00022741"/>
    </source>
</evidence>
<name>A0A6G3MJK9_HENSL</name>